<evidence type="ECO:0000259" key="1">
    <source>
        <dbReference type="Pfam" id="PF18431"/>
    </source>
</evidence>
<accession>A0ABS6VBL2</accession>
<evidence type="ECO:0000313" key="3">
    <source>
        <dbReference type="Proteomes" id="UP001197236"/>
    </source>
</evidence>
<evidence type="ECO:0000313" key="2">
    <source>
        <dbReference type="EMBL" id="MBW1256679.1"/>
    </source>
</evidence>
<dbReference type="RefSeq" id="WP_218994825.1">
    <property type="nucleotide sequence ID" value="NZ_JAHVXU010000002.1"/>
</dbReference>
<protein>
    <recommendedName>
        <fullName evidence="1">Bacterial CdiA-CT RNAse A domain-containing protein</fullName>
    </recommendedName>
</protein>
<dbReference type="EMBL" id="JAHVXZ010000002">
    <property type="protein sequence ID" value="MBW1256679.1"/>
    <property type="molecule type" value="Genomic_DNA"/>
</dbReference>
<dbReference type="InterPro" id="IPR041436">
    <property type="entry name" value="RNAse_A_bac"/>
</dbReference>
<reference evidence="2 3" key="1">
    <citation type="submission" date="2021-07" db="EMBL/GenBank/DDBJ databases">
        <title>A novel phosphonate cluster across the Pantoea species complex is important for pathogenicity in onion.</title>
        <authorList>
            <person name="Zhao M."/>
            <person name="Stice S."/>
            <person name="Shin G.Y."/>
            <person name="Coutinho T."/>
            <person name="Gitaitis R."/>
            <person name="Kvitko B."/>
            <person name="Dutta B."/>
        </authorList>
    </citation>
    <scope>NUCLEOTIDE SEQUENCE [LARGE SCALE GENOMIC DNA]</scope>
    <source>
        <strain evidence="2 3">BD 382</strain>
    </source>
</reference>
<organism evidence="2 3">
    <name type="scientific">Pantoea allii</name>
    <dbReference type="NCBI Taxonomy" id="574096"/>
    <lineage>
        <taxon>Bacteria</taxon>
        <taxon>Pseudomonadati</taxon>
        <taxon>Pseudomonadota</taxon>
        <taxon>Gammaproteobacteria</taxon>
        <taxon>Enterobacterales</taxon>
        <taxon>Erwiniaceae</taxon>
        <taxon>Pantoea</taxon>
    </lineage>
</organism>
<sequence length="277" mass="29736">MDNQDGVKLVLSPVQMAALLSDKSVSEGETLSNRLYGGLGLAGGIVELFGAGAMCVVPEPTMLTKAGCVVVGTHGLDTVQASTRQIWTGRSTNTDTYNTAVSLAQSFGADKNTAMKVGFTVDLAIPLVFSFAIGAQRVIAIRSGRIKLAEHESPPGSNAAGHAIERHVGKTAEELFERLEKSPRLTSSSSFKNTLDAEVLISKVLRDNKNMISIWVKNIPPGTKGTRVLDGSFARQTGISVSRGSTEAKACYKVRIVLKFEYWHGKPYFILTAYPMV</sequence>
<gene>
    <name evidence="2" type="ORF">KYI95_05585</name>
</gene>
<dbReference type="CDD" id="cd20684">
    <property type="entry name" value="CdiA-CT_Yk_RNaseA-like"/>
    <property type="match status" value="1"/>
</dbReference>
<keyword evidence="3" id="KW-1185">Reference proteome</keyword>
<dbReference type="Pfam" id="PF18431">
    <property type="entry name" value="RNAse_A_bac"/>
    <property type="match status" value="1"/>
</dbReference>
<dbReference type="Proteomes" id="UP001197236">
    <property type="component" value="Unassembled WGS sequence"/>
</dbReference>
<comment type="caution">
    <text evidence="2">The sequence shown here is derived from an EMBL/GenBank/DDBJ whole genome shotgun (WGS) entry which is preliminary data.</text>
</comment>
<feature type="domain" description="Bacterial CdiA-CT RNAse A" evidence="1">
    <location>
        <begin position="161"/>
        <end position="275"/>
    </location>
</feature>
<proteinExistence type="predicted"/>
<name>A0ABS6VBL2_9GAMM</name>